<dbReference type="InterPro" id="IPR020806">
    <property type="entry name" value="PKS_PP-bd"/>
</dbReference>
<dbReference type="SMART" id="SM00823">
    <property type="entry name" value="PKS_PP"/>
    <property type="match status" value="1"/>
</dbReference>
<keyword evidence="5" id="KW-1185">Reference proteome</keyword>
<name>A0A0B5IM95_9ACTN</name>
<dbReference type="Gene3D" id="1.10.1200.10">
    <property type="entry name" value="ACP-like"/>
    <property type="match status" value="1"/>
</dbReference>
<dbReference type="InterPro" id="IPR036736">
    <property type="entry name" value="ACP-like_sf"/>
</dbReference>
<sequence>MDRVAAYLHRPADTIEPDVPLAEYGMDSVMAMSLCGDLEDERGLEVEPTLLWDHPTMDALRSHLVPSAGRSR</sequence>
<evidence type="ECO:0000256" key="2">
    <source>
        <dbReference type="ARBA" id="ARBA00022553"/>
    </source>
</evidence>
<evidence type="ECO:0000313" key="4">
    <source>
        <dbReference type="EMBL" id="AJF69509.1"/>
    </source>
</evidence>
<dbReference type="SUPFAM" id="SSF47336">
    <property type="entry name" value="ACP-like"/>
    <property type="match status" value="1"/>
</dbReference>
<reference evidence="4 5" key="1">
    <citation type="submission" date="2014-12" db="EMBL/GenBank/DDBJ databases">
        <title>Complete genome sequence of Streptomyces vietnamensis strain GIMV4.0001, a genetic manipulable producer of the benzoisochromanequinone antibiotic granaticin.</title>
        <authorList>
            <person name="Deng M.R."/>
            <person name="Guo J."/>
            <person name="Ma L.Y."/>
            <person name="Feng G.D."/>
            <person name="Mo C.Y."/>
            <person name="Zhu H.H."/>
        </authorList>
    </citation>
    <scope>NUCLEOTIDE SEQUENCE [LARGE SCALE GENOMIC DNA]</scope>
    <source>
        <strain evidence="5">GIMV4.0001</strain>
    </source>
</reference>
<evidence type="ECO:0000259" key="3">
    <source>
        <dbReference type="PROSITE" id="PS50075"/>
    </source>
</evidence>
<proteinExistence type="predicted"/>
<organism evidence="4 5">
    <name type="scientific">Streptomyces vietnamensis</name>
    <dbReference type="NCBI Taxonomy" id="362257"/>
    <lineage>
        <taxon>Bacteria</taxon>
        <taxon>Bacillati</taxon>
        <taxon>Actinomycetota</taxon>
        <taxon>Actinomycetes</taxon>
        <taxon>Kitasatosporales</taxon>
        <taxon>Streptomycetaceae</taxon>
        <taxon>Streptomyces</taxon>
    </lineage>
</organism>
<protein>
    <recommendedName>
        <fullName evidence="3">Carrier domain-containing protein</fullName>
    </recommendedName>
</protein>
<accession>A0A0B5IM95</accession>
<dbReference type="Proteomes" id="UP000031774">
    <property type="component" value="Chromosome"/>
</dbReference>
<dbReference type="EMBL" id="CP010407">
    <property type="protein sequence ID" value="AJF69509.1"/>
    <property type="molecule type" value="Genomic_DNA"/>
</dbReference>
<dbReference type="GO" id="GO:0031177">
    <property type="term" value="F:phosphopantetheine binding"/>
    <property type="evidence" value="ECO:0007669"/>
    <property type="project" value="InterPro"/>
</dbReference>
<dbReference type="InterPro" id="IPR009081">
    <property type="entry name" value="PP-bd_ACP"/>
</dbReference>
<dbReference type="STRING" id="362257.SVTN_03530"/>
<evidence type="ECO:0000313" key="5">
    <source>
        <dbReference type="Proteomes" id="UP000031774"/>
    </source>
</evidence>
<dbReference type="HOGENOM" id="CLU_157807_1_0_11"/>
<gene>
    <name evidence="4" type="ORF">SVTN_03530</name>
</gene>
<feature type="domain" description="Carrier" evidence="3">
    <location>
        <begin position="1"/>
        <end position="68"/>
    </location>
</feature>
<dbReference type="GO" id="GO:0017000">
    <property type="term" value="P:antibiotic biosynthetic process"/>
    <property type="evidence" value="ECO:0007669"/>
    <property type="project" value="UniProtKB-ARBA"/>
</dbReference>
<keyword evidence="1" id="KW-0596">Phosphopantetheine</keyword>
<dbReference type="PROSITE" id="PS50075">
    <property type="entry name" value="CARRIER"/>
    <property type="match status" value="1"/>
</dbReference>
<dbReference type="Pfam" id="PF00550">
    <property type="entry name" value="PP-binding"/>
    <property type="match status" value="1"/>
</dbReference>
<dbReference type="AlphaFoldDB" id="A0A0B5IM95"/>
<keyword evidence="2" id="KW-0597">Phosphoprotein</keyword>
<dbReference type="SMART" id="SM01294">
    <property type="entry name" value="PKS_PP_betabranch"/>
    <property type="match status" value="1"/>
</dbReference>
<evidence type="ECO:0000256" key="1">
    <source>
        <dbReference type="ARBA" id="ARBA00022450"/>
    </source>
</evidence>
<dbReference type="KEGG" id="svt:SVTN_03530"/>